<evidence type="ECO:0000256" key="6">
    <source>
        <dbReference type="ARBA" id="ARBA00023004"/>
    </source>
</evidence>
<dbReference type="GO" id="GO:0004601">
    <property type="term" value="F:peroxidase activity"/>
    <property type="evidence" value="ECO:0007669"/>
    <property type="project" value="UniProtKB-KW"/>
</dbReference>
<name>A0A8H2XQ46_9AGAM</name>
<comment type="cofactor">
    <cofactor evidence="1">
        <name>heme b</name>
        <dbReference type="ChEBI" id="CHEBI:60344"/>
    </cofactor>
</comment>
<evidence type="ECO:0000256" key="3">
    <source>
        <dbReference type="ARBA" id="ARBA00022617"/>
    </source>
</evidence>
<evidence type="ECO:0000256" key="2">
    <source>
        <dbReference type="ARBA" id="ARBA00022559"/>
    </source>
</evidence>
<dbReference type="Gene3D" id="1.10.489.10">
    <property type="entry name" value="Chloroperoxidase-like"/>
    <property type="match status" value="1"/>
</dbReference>
<proteinExistence type="inferred from homology"/>
<reference evidence="9" key="1">
    <citation type="submission" date="2021-01" db="EMBL/GenBank/DDBJ databases">
        <authorList>
            <person name="Kaushik A."/>
        </authorList>
    </citation>
    <scope>NUCLEOTIDE SEQUENCE</scope>
    <source>
        <strain evidence="9">AG1-1C</strain>
    </source>
</reference>
<dbReference type="PROSITE" id="PS51405">
    <property type="entry name" value="HEME_HALOPEROXIDASE"/>
    <property type="match status" value="1"/>
</dbReference>
<dbReference type="PANTHER" id="PTHR33577">
    <property type="entry name" value="STERIGMATOCYSTIN BIOSYNTHESIS PEROXIDASE STCC-RELATED"/>
    <property type="match status" value="1"/>
</dbReference>
<dbReference type="OrthoDB" id="268400at2759"/>
<dbReference type="SUPFAM" id="SSF47571">
    <property type="entry name" value="Cloroperoxidase"/>
    <property type="match status" value="1"/>
</dbReference>
<dbReference type="Proteomes" id="UP000663846">
    <property type="component" value="Unassembled WGS sequence"/>
</dbReference>
<sequence length="240" mass="26213">MARCSITHYFAPPPYLVAMDALPGHTFQPPTPEDSRSPCPALNAAANHHYLPHSGKNLGPLQLCRAVRDLYNLSYPLAALLSFGGVLLCGSRGKIDLAQLAKHNRIEHDASLAHEDLADGDNKNVCPRLVDQLIGRSTDGHSLSFHDFAKARALREKQVARPLDTIHAKFALGESVLSVMVMGDGQHVDCKAIKEWFGDERLPSGWAPQRSVGLWGLLGEVKMLGRLVAGLKQDDHHKNA</sequence>
<evidence type="ECO:0000256" key="4">
    <source>
        <dbReference type="ARBA" id="ARBA00022723"/>
    </source>
</evidence>
<dbReference type="InterPro" id="IPR036851">
    <property type="entry name" value="Chloroperoxidase-like_sf"/>
</dbReference>
<evidence type="ECO:0000313" key="9">
    <source>
        <dbReference type="EMBL" id="CAE6432406.1"/>
    </source>
</evidence>
<comment type="similarity">
    <text evidence="7">Belongs to the chloroperoxidase family.</text>
</comment>
<keyword evidence="2" id="KW-0575">Peroxidase</keyword>
<accession>A0A8H2XQ46</accession>
<feature type="domain" description="Heme haloperoxidase family profile" evidence="8">
    <location>
        <begin position="23"/>
        <end position="225"/>
    </location>
</feature>
<evidence type="ECO:0000256" key="1">
    <source>
        <dbReference type="ARBA" id="ARBA00001970"/>
    </source>
</evidence>
<protein>
    <recommendedName>
        <fullName evidence="8">Heme haloperoxidase family profile domain-containing protein</fullName>
    </recommendedName>
</protein>
<dbReference type="GO" id="GO:0046872">
    <property type="term" value="F:metal ion binding"/>
    <property type="evidence" value="ECO:0007669"/>
    <property type="project" value="UniProtKB-KW"/>
</dbReference>
<keyword evidence="3" id="KW-0349">Heme</keyword>
<evidence type="ECO:0000256" key="7">
    <source>
        <dbReference type="ARBA" id="ARBA00025795"/>
    </source>
</evidence>
<keyword evidence="6" id="KW-0408">Iron</keyword>
<keyword evidence="5" id="KW-0560">Oxidoreductase</keyword>
<dbReference type="EMBL" id="CAJMWS010000329">
    <property type="protein sequence ID" value="CAE6432406.1"/>
    <property type="molecule type" value="Genomic_DNA"/>
</dbReference>
<dbReference type="Pfam" id="PF01328">
    <property type="entry name" value="Peroxidase_2"/>
    <property type="match status" value="1"/>
</dbReference>
<evidence type="ECO:0000256" key="5">
    <source>
        <dbReference type="ARBA" id="ARBA00023002"/>
    </source>
</evidence>
<keyword evidence="4" id="KW-0479">Metal-binding</keyword>
<organism evidence="9 10">
    <name type="scientific">Rhizoctonia solani</name>
    <dbReference type="NCBI Taxonomy" id="456999"/>
    <lineage>
        <taxon>Eukaryota</taxon>
        <taxon>Fungi</taxon>
        <taxon>Dikarya</taxon>
        <taxon>Basidiomycota</taxon>
        <taxon>Agaricomycotina</taxon>
        <taxon>Agaricomycetes</taxon>
        <taxon>Cantharellales</taxon>
        <taxon>Ceratobasidiaceae</taxon>
        <taxon>Rhizoctonia</taxon>
    </lineage>
</organism>
<evidence type="ECO:0000313" key="10">
    <source>
        <dbReference type="Proteomes" id="UP000663846"/>
    </source>
</evidence>
<dbReference type="AlphaFoldDB" id="A0A8H2XQ46"/>
<evidence type="ECO:0000259" key="8">
    <source>
        <dbReference type="PROSITE" id="PS51405"/>
    </source>
</evidence>
<dbReference type="PANTHER" id="PTHR33577:SF18">
    <property type="entry name" value="HEME HALOPEROXIDASE FAMILY PROFILE DOMAIN-CONTAINING PROTEIN"/>
    <property type="match status" value="1"/>
</dbReference>
<gene>
    <name evidence="9" type="ORF">RDB_LOCUS112213</name>
</gene>
<dbReference type="InterPro" id="IPR000028">
    <property type="entry name" value="Chloroperoxidase"/>
</dbReference>
<comment type="caution">
    <text evidence="9">The sequence shown here is derived from an EMBL/GenBank/DDBJ whole genome shotgun (WGS) entry which is preliminary data.</text>
</comment>